<evidence type="ECO:0008006" key="4">
    <source>
        <dbReference type="Google" id="ProtNLM"/>
    </source>
</evidence>
<name>A0A069PCR8_9BURK</name>
<keyword evidence="1" id="KW-0732">Signal</keyword>
<keyword evidence="3" id="KW-1185">Reference proteome</keyword>
<proteinExistence type="predicted"/>
<reference evidence="2 3" key="1">
    <citation type="submission" date="2014-03" db="EMBL/GenBank/DDBJ databases">
        <title>Draft Genome Sequences of Four Burkholderia Strains.</title>
        <authorList>
            <person name="Liu X.Y."/>
            <person name="Li C.X."/>
            <person name="Xu J.H."/>
        </authorList>
    </citation>
    <scope>NUCLEOTIDE SEQUENCE [LARGE SCALE GENOMIC DNA]</scope>
    <source>
        <strain evidence="2 3">DSM 50014</strain>
    </source>
</reference>
<dbReference type="EMBL" id="JFHC01000091">
    <property type="protein sequence ID" value="KDR38415.1"/>
    <property type="molecule type" value="Genomic_DNA"/>
</dbReference>
<feature type="signal peptide" evidence="1">
    <location>
        <begin position="1"/>
        <end position="39"/>
    </location>
</feature>
<gene>
    <name evidence="2" type="ORF">BG61_41040</name>
</gene>
<dbReference type="STRING" id="60547.GCA_000751215_01038"/>
<evidence type="ECO:0000313" key="2">
    <source>
        <dbReference type="EMBL" id="KDR38415.1"/>
    </source>
</evidence>
<dbReference type="Proteomes" id="UP000027466">
    <property type="component" value="Unassembled WGS sequence"/>
</dbReference>
<evidence type="ECO:0000313" key="3">
    <source>
        <dbReference type="Proteomes" id="UP000027466"/>
    </source>
</evidence>
<accession>A0A069PCR8</accession>
<protein>
    <recommendedName>
        <fullName evidence="4">C-type lysozyme inhibitor domain-containing protein</fullName>
    </recommendedName>
</protein>
<sequence>MRDAPGRNEQEPTMKMKGIVVLACCWSVAALSASTLAHAASDPHVFTQTCPNGDKIAVNMNRKTLVFTRGSQTYHATYDDGYALTWAANNPPLPDGVRNMPTGGQIGTDGAFFGDGDVDNNVVCPRDK</sequence>
<evidence type="ECO:0000256" key="1">
    <source>
        <dbReference type="SAM" id="SignalP"/>
    </source>
</evidence>
<organism evidence="2 3">
    <name type="scientific">Caballeronia glathei</name>
    <dbReference type="NCBI Taxonomy" id="60547"/>
    <lineage>
        <taxon>Bacteria</taxon>
        <taxon>Pseudomonadati</taxon>
        <taxon>Pseudomonadota</taxon>
        <taxon>Betaproteobacteria</taxon>
        <taxon>Burkholderiales</taxon>
        <taxon>Burkholderiaceae</taxon>
        <taxon>Caballeronia</taxon>
    </lineage>
</organism>
<dbReference type="AlphaFoldDB" id="A0A069PCR8"/>
<comment type="caution">
    <text evidence="2">The sequence shown here is derived from an EMBL/GenBank/DDBJ whole genome shotgun (WGS) entry which is preliminary data.</text>
</comment>
<feature type="chain" id="PRO_5001664180" description="C-type lysozyme inhibitor domain-containing protein" evidence="1">
    <location>
        <begin position="40"/>
        <end position="128"/>
    </location>
</feature>